<reference evidence="2 3" key="1">
    <citation type="submission" date="2019-08" db="EMBL/GenBank/DDBJ databases">
        <title>Bradyrhizobium hipponensis sp. nov., a rhizobium isolated from a Lupinus angustifolius root nodule in Tunisia.</title>
        <authorList>
            <person name="Off K."/>
            <person name="Rejili M."/>
            <person name="Mars M."/>
            <person name="Brachmann A."/>
            <person name="Marin M."/>
        </authorList>
    </citation>
    <scope>NUCLEOTIDE SEQUENCE [LARGE SCALE GENOMIC DNA]</scope>
    <source>
        <strain evidence="2 3">CTAW71</strain>
    </source>
</reference>
<dbReference type="AlphaFoldDB" id="A0A5D3JYK7"/>
<dbReference type="Proteomes" id="UP000324758">
    <property type="component" value="Unassembled WGS sequence"/>
</dbReference>
<organism evidence="2 3">
    <name type="scientific">Bradyrhizobium rifense</name>
    <dbReference type="NCBI Taxonomy" id="515499"/>
    <lineage>
        <taxon>Bacteria</taxon>
        <taxon>Pseudomonadati</taxon>
        <taxon>Pseudomonadota</taxon>
        <taxon>Alphaproteobacteria</taxon>
        <taxon>Hyphomicrobiales</taxon>
        <taxon>Nitrobacteraceae</taxon>
        <taxon>Bradyrhizobium</taxon>
    </lineage>
</organism>
<evidence type="ECO:0000313" key="3">
    <source>
        <dbReference type="Proteomes" id="UP000324758"/>
    </source>
</evidence>
<keyword evidence="3" id="KW-1185">Reference proteome</keyword>
<comment type="caution">
    <text evidence="2">The sequence shown here is derived from an EMBL/GenBank/DDBJ whole genome shotgun (WGS) entry which is preliminary data.</text>
</comment>
<evidence type="ECO:0000256" key="1">
    <source>
        <dbReference type="SAM" id="Coils"/>
    </source>
</evidence>
<feature type="coiled-coil region" evidence="1">
    <location>
        <begin position="25"/>
        <end position="122"/>
    </location>
</feature>
<gene>
    <name evidence="2" type="ORF">FXB40_46255</name>
</gene>
<proteinExistence type="predicted"/>
<protein>
    <submittedName>
        <fullName evidence="2">Uncharacterized protein</fullName>
    </submittedName>
</protein>
<name>A0A5D3JYK7_9BRAD</name>
<sequence>MAIINETAIQLKQSTILQTDRTRRATEYEAQLSQLRNEWQFASAKLASAQRLPSTEMRERLRELNRTAGYLQRQIEDLVRKEELASIVADISTRKDALNNQINQLRSDNDRLEASQERQLTRAKTLIADEVRDLLRHDLRRQDSFENPRNIQFDFASNTITVDGHTYFSASSRVILKSSFFLGFFAAATKDASFRHPRFVMIDTIEDKGMEPERSHNFQNQILRKSQEAIVDHQIIYATAMISPELDDENYLVGRYYTRDEPTLAIET</sequence>
<evidence type="ECO:0000313" key="2">
    <source>
        <dbReference type="EMBL" id="TYL83503.1"/>
    </source>
</evidence>
<dbReference type="OrthoDB" id="8107482at2"/>
<dbReference type="EMBL" id="VSSS01000106">
    <property type="protein sequence ID" value="TYL83503.1"/>
    <property type="molecule type" value="Genomic_DNA"/>
</dbReference>
<accession>A0A5D3JYK7</accession>
<keyword evidence="1" id="KW-0175">Coiled coil</keyword>